<feature type="transmembrane region" description="Helical" evidence="9">
    <location>
        <begin position="237"/>
        <end position="259"/>
    </location>
</feature>
<reference evidence="12" key="1">
    <citation type="submission" date="2015-03" db="EMBL/GenBank/DDBJ databases">
        <title>A transcriptome of Araucaria cunninghamii, an australian fine timber species.</title>
        <authorList>
            <person name="Jing Yi C.J.Y."/>
            <person name="Yin San L.Y.S."/>
            <person name="Abdul Karim S.S."/>
            <person name="Wan Azmi N.N."/>
            <person name="Hercus R.R."/>
            <person name="Croft L.L."/>
        </authorList>
    </citation>
    <scope>NUCLEOTIDE SEQUENCE</scope>
    <source>
        <strain evidence="12">MI0301</strain>
        <tissue evidence="12">Leaf</tissue>
    </source>
</reference>
<dbReference type="Gene3D" id="1.10.238.10">
    <property type="entry name" value="EF-hand"/>
    <property type="match status" value="1"/>
</dbReference>
<dbReference type="SUPFAM" id="SSF47473">
    <property type="entry name" value="EF-hand"/>
    <property type="match status" value="1"/>
</dbReference>
<feature type="transmembrane region" description="Helical" evidence="9">
    <location>
        <begin position="422"/>
        <end position="441"/>
    </location>
</feature>
<feature type="chain" id="PRO_5002311099" description="EF-hand domain-containing protein" evidence="10">
    <location>
        <begin position="22"/>
        <end position="579"/>
    </location>
</feature>
<evidence type="ECO:0000259" key="11">
    <source>
        <dbReference type="PROSITE" id="PS50222"/>
    </source>
</evidence>
<feature type="signal peptide" evidence="10">
    <location>
        <begin position="1"/>
        <end position="21"/>
    </location>
</feature>
<evidence type="ECO:0000256" key="10">
    <source>
        <dbReference type="SAM" id="SignalP"/>
    </source>
</evidence>
<dbReference type="PROSITE" id="PS00018">
    <property type="entry name" value="EF_HAND_1"/>
    <property type="match status" value="1"/>
</dbReference>
<dbReference type="PANTHER" id="PTHR31503">
    <property type="entry name" value="VACUOLAR CALCIUM ION TRANSPORTER"/>
    <property type="match status" value="1"/>
</dbReference>
<evidence type="ECO:0000256" key="9">
    <source>
        <dbReference type="SAM" id="Phobius"/>
    </source>
</evidence>
<dbReference type="PANTHER" id="PTHR31503:SF36">
    <property type="entry name" value="SODIUM_CALCIUM EXCHANGER MEMBRANE REGION DOMAIN-CONTAINING PROTEIN"/>
    <property type="match status" value="1"/>
</dbReference>
<feature type="transmembrane region" description="Helical" evidence="9">
    <location>
        <begin position="550"/>
        <end position="572"/>
    </location>
</feature>
<organism evidence="12">
    <name type="scientific">Araucaria cunninghamii</name>
    <name type="common">Hoop pine</name>
    <name type="synonym">Moreton Bay pine</name>
    <dbReference type="NCBI Taxonomy" id="56994"/>
    <lineage>
        <taxon>Eukaryota</taxon>
        <taxon>Viridiplantae</taxon>
        <taxon>Streptophyta</taxon>
        <taxon>Embryophyta</taxon>
        <taxon>Tracheophyta</taxon>
        <taxon>Spermatophyta</taxon>
        <taxon>Pinopsida</taxon>
        <taxon>Pinidae</taxon>
        <taxon>Conifers II</taxon>
        <taxon>Araucariales</taxon>
        <taxon>Araucariaceae</taxon>
        <taxon>Araucaria</taxon>
    </lineage>
</organism>
<keyword evidence="5" id="KW-0106">Calcium</keyword>
<feature type="domain" description="EF-hand" evidence="11">
    <location>
        <begin position="301"/>
        <end position="336"/>
    </location>
</feature>
<evidence type="ECO:0000313" key="12">
    <source>
        <dbReference type="EMBL" id="JAG93527.1"/>
    </source>
</evidence>
<feature type="transmembrane region" description="Helical" evidence="9">
    <location>
        <begin position="495"/>
        <end position="520"/>
    </location>
</feature>
<feature type="transmembrane region" description="Helical" evidence="9">
    <location>
        <begin position="76"/>
        <end position="93"/>
    </location>
</feature>
<dbReference type="InterPro" id="IPR018247">
    <property type="entry name" value="EF_Hand_1_Ca_BS"/>
</dbReference>
<dbReference type="GO" id="GO:0006874">
    <property type="term" value="P:intracellular calcium ion homeostasis"/>
    <property type="evidence" value="ECO:0007669"/>
    <property type="project" value="TreeGrafter"/>
</dbReference>
<dbReference type="GO" id="GO:0015369">
    <property type="term" value="F:calcium:proton antiporter activity"/>
    <property type="evidence" value="ECO:0007669"/>
    <property type="project" value="TreeGrafter"/>
</dbReference>
<feature type="transmembrane region" description="Helical" evidence="9">
    <location>
        <begin position="461"/>
        <end position="483"/>
    </location>
</feature>
<comment type="subcellular location">
    <subcellularLocation>
        <location evidence="1">Endomembrane system</location>
        <topology evidence="1">Multi-pass membrane protein</topology>
    </subcellularLocation>
</comment>
<dbReference type="InterPro" id="IPR002048">
    <property type="entry name" value="EF_hand_dom"/>
</dbReference>
<evidence type="ECO:0000256" key="1">
    <source>
        <dbReference type="ARBA" id="ARBA00004127"/>
    </source>
</evidence>
<dbReference type="GO" id="GO:0005509">
    <property type="term" value="F:calcium ion binding"/>
    <property type="evidence" value="ECO:0007669"/>
    <property type="project" value="InterPro"/>
</dbReference>
<keyword evidence="10" id="KW-0732">Signal</keyword>
<keyword evidence="8 9" id="KW-0472">Membrane</keyword>
<keyword evidence="2" id="KW-0813">Transport</keyword>
<dbReference type="Pfam" id="PF13499">
    <property type="entry name" value="EF-hand_7"/>
    <property type="match status" value="1"/>
</dbReference>
<dbReference type="Pfam" id="PF01699">
    <property type="entry name" value="Na_Ca_ex"/>
    <property type="match status" value="1"/>
</dbReference>
<dbReference type="AlphaFoldDB" id="A0A0D6QRC5"/>
<dbReference type="GO" id="GO:0012505">
    <property type="term" value="C:endomembrane system"/>
    <property type="evidence" value="ECO:0007669"/>
    <property type="project" value="UniProtKB-SubCell"/>
</dbReference>
<keyword evidence="6 9" id="KW-1133">Transmembrane helix</keyword>
<feature type="transmembrane region" description="Helical" evidence="9">
    <location>
        <begin position="212"/>
        <end position="231"/>
    </location>
</feature>
<keyword evidence="7" id="KW-0406">Ion transport</keyword>
<protein>
    <recommendedName>
        <fullName evidence="11">EF-hand domain-containing protein</fullName>
    </recommendedName>
</protein>
<keyword evidence="4 9" id="KW-0812">Transmembrane</keyword>
<evidence type="ECO:0000256" key="4">
    <source>
        <dbReference type="ARBA" id="ARBA00022692"/>
    </source>
</evidence>
<evidence type="ECO:0000256" key="8">
    <source>
        <dbReference type="ARBA" id="ARBA00023136"/>
    </source>
</evidence>
<dbReference type="SMART" id="SM00054">
    <property type="entry name" value="EFh"/>
    <property type="match status" value="2"/>
</dbReference>
<evidence type="ECO:0000256" key="3">
    <source>
        <dbReference type="ARBA" id="ARBA00022449"/>
    </source>
</evidence>
<dbReference type="InterPro" id="IPR004713">
    <property type="entry name" value="CaH_exchang"/>
</dbReference>
<feature type="transmembrane region" description="Helical" evidence="9">
    <location>
        <begin position="526"/>
        <end position="543"/>
    </location>
</feature>
<dbReference type="EMBL" id="GCKF01046489">
    <property type="protein sequence ID" value="JAG93527.1"/>
    <property type="molecule type" value="Transcribed_RNA"/>
</dbReference>
<evidence type="ECO:0000256" key="6">
    <source>
        <dbReference type="ARBA" id="ARBA00022989"/>
    </source>
</evidence>
<evidence type="ECO:0000256" key="5">
    <source>
        <dbReference type="ARBA" id="ARBA00022837"/>
    </source>
</evidence>
<accession>A0A0D6QRC5</accession>
<proteinExistence type="predicted"/>
<dbReference type="GO" id="GO:0016020">
    <property type="term" value="C:membrane"/>
    <property type="evidence" value="ECO:0007669"/>
    <property type="project" value="InterPro"/>
</dbReference>
<dbReference type="InterPro" id="IPR004837">
    <property type="entry name" value="NaCa_Exmemb"/>
</dbReference>
<keyword evidence="3" id="KW-0050">Antiport</keyword>
<feature type="transmembrane region" description="Helical" evidence="9">
    <location>
        <begin position="105"/>
        <end position="126"/>
    </location>
</feature>
<evidence type="ECO:0000256" key="2">
    <source>
        <dbReference type="ARBA" id="ARBA00022448"/>
    </source>
</evidence>
<evidence type="ECO:0000256" key="7">
    <source>
        <dbReference type="ARBA" id="ARBA00023065"/>
    </source>
</evidence>
<sequence length="579" mass="63897">MKKFILIFFLVVLQFAGQGGSKVLQKAAAGFDGESNRVSDGVDYRISPRIIVKPTGENVLRASSCEQTYDCLPCTTSILGNLFLMVVYGYLMFRAAMYMSNGSQMLLAVMGPGIIGGLFLPILGAFPDALLVVVSGISGSKETAQAQVLIGMGLLAGSSVMLLTALWGSCLIVGKCDLSDDSLAVNSQDTRRFSLFGSGITMDKSTSKASRIMILSIIPFIIVQITQIIHSSSGKRITVLVACITAISCLLCYCLYQVLEPWIQKRRIAYAKRKHMISVILRNVHSRMKHLGSLLREDDQPNVDAIEKIFKTLDKDKDGYLSRGELRGLLLGLELQDRHTTVDDALDKVMSEFDSTTDNQLDLKEFREGILQWLHVATSTVDQSARYSIKLSIFELRTIEELDFLQKEEEEELIEVDSPHKVYLKAVLLMLGGAILAGIFADPLVDAVDNFSDATNIPSFFISFIVMPLATNSSEGVSALIFASHKSKRTASLTYSEIYGAVTMNNTLCLGVFLALVYIRGLDWDFSAEVLVILIVVLVMGLLTSFRTTFPLWMSFIAFLLYPLTLAIVYVLDYILGWS</sequence>
<feature type="transmembrane region" description="Helical" evidence="9">
    <location>
        <begin position="146"/>
        <end position="173"/>
    </location>
</feature>
<dbReference type="InterPro" id="IPR011992">
    <property type="entry name" value="EF-hand-dom_pair"/>
</dbReference>
<name>A0A0D6QRC5_ARACU</name>
<dbReference type="PROSITE" id="PS50222">
    <property type="entry name" value="EF_HAND_2"/>
    <property type="match status" value="1"/>
</dbReference>